<dbReference type="EMBL" id="CM001879">
    <property type="protein sequence ID" value="EOX92696.1"/>
    <property type="molecule type" value="Genomic_DNA"/>
</dbReference>
<dbReference type="AlphaFoldDB" id="A0A061DKY3"/>
<organism evidence="1 2">
    <name type="scientific">Theobroma cacao</name>
    <name type="common">Cacao</name>
    <name type="synonym">Cocoa</name>
    <dbReference type="NCBI Taxonomy" id="3641"/>
    <lineage>
        <taxon>Eukaryota</taxon>
        <taxon>Viridiplantae</taxon>
        <taxon>Streptophyta</taxon>
        <taxon>Embryophyta</taxon>
        <taxon>Tracheophyta</taxon>
        <taxon>Spermatophyta</taxon>
        <taxon>Magnoliopsida</taxon>
        <taxon>eudicotyledons</taxon>
        <taxon>Gunneridae</taxon>
        <taxon>Pentapetalae</taxon>
        <taxon>rosids</taxon>
        <taxon>malvids</taxon>
        <taxon>Malvales</taxon>
        <taxon>Malvaceae</taxon>
        <taxon>Byttnerioideae</taxon>
        <taxon>Theobroma</taxon>
    </lineage>
</organism>
<evidence type="ECO:0000313" key="1">
    <source>
        <dbReference type="EMBL" id="EOX92696.1"/>
    </source>
</evidence>
<dbReference type="Gramene" id="EOX92696">
    <property type="protein sequence ID" value="EOX92696"/>
    <property type="gene ID" value="TCM_001600"/>
</dbReference>
<sequence length="91" mass="10604">MEPKENSIKSNISSTIFLSLQGGNNPPIQDHQQLNNHVTASQFNIFLHHDRKKKNTAFPQMILEFLLNHPYFQPKMESLSKYFLLNSLIHI</sequence>
<dbReference type="Proteomes" id="UP000026915">
    <property type="component" value="Chromosome 1"/>
</dbReference>
<name>A0A061DKY3_THECC</name>
<protein>
    <submittedName>
        <fullName evidence="1">Uncharacterized protein</fullName>
    </submittedName>
</protein>
<accession>A0A061DKY3</accession>
<dbReference type="HOGENOM" id="CLU_2431383_0_0_1"/>
<reference evidence="1 2" key="1">
    <citation type="journal article" date="2013" name="Genome Biol.">
        <title>The genome sequence of the most widely cultivated cacao type and its use to identify candidate genes regulating pod color.</title>
        <authorList>
            <person name="Motamayor J.C."/>
            <person name="Mockaitis K."/>
            <person name="Schmutz J."/>
            <person name="Haiminen N."/>
            <person name="Iii D.L."/>
            <person name="Cornejo O."/>
            <person name="Findley S.D."/>
            <person name="Zheng P."/>
            <person name="Utro F."/>
            <person name="Royaert S."/>
            <person name="Saski C."/>
            <person name="Jenkins J."/>
            <person name="Podicheti R."/>
            <person name="Zhao M."/>
            <person name="Scheffler B.E."/>
            <person name="Stack J.C."/>
            <person name="Feltus F.A."/>
            <person name="Mustiga G.M."/>
            <person name="Amores F."/>
            <person name="Phillips W."/>
            <person name="Marelli J.P."/>
            <person name="May G.D."/>
            <person name="Shapiro H."/>
            <person name="Ma J."/>
            <person name="Bustamante C.D."/>
            <person name="Schnell R.J."/>
            <person name="Main D."/>
            <person name="Gilbert D."/>
            <person name="Parida L."/>
            <person name="Kuhn D.N."/>
        </authorList>
    </citation>
    <scope>NUCLEOTIDE SEQUENCE [LARGE SCALE GENOMIC DNA]</scope>
    <source>
        <strain evidence="2">cv. Matina 1-6</strain>
    </source>
</reference>
<proteinExistence type="predicted"/>
<keyword evidence="2" id="KW-1185">Reference proteome</keyword>
<evidence type="ECO:0000313" key="2">
    <source>
        <dbReference type="Proteomes" id="UP000026915"/>
    </source>
</evidence>
<gene>
    <name evidence="1" type="ORF">TCM_001600</name>
</gene>
<dbReference type="InParanoid" id="A0A061DKY3"/>